<sequence length="515" mass="58487">MDQHDRIELVPDGGGTYRKYSGPDIVEAARMVQEDHKTQTLIQPLALKKIGPPFALEPEIEQKVFNYVISMQELGFGLTVEQVKVIAFDVAEASGYRNFFNKQKRLPENLSAYRASMGNPVMIDDYFDKLSETTKKLKIQNHLKDHIWNFDETGRMYVMKLNKVVAEIGKKFIYSRTYTERGETMALVGGICTNGTCIPPFIIFKGSHWNEAYKKDSLPNTQVHLSDRGWITKELFLMWFQFFLDSTGGSPKPMLLFVDSHGAHITPQVIKLAKENDVHILTFPSHTTHILQPLDVGVYKALKSAWKKELNDYMAETQPTSQPSKFFILFSRSWGIVPSDRTVIPKEKLVPSLLTERPVPEEVVPSDANPRPTTAETNPGIQTPPSPVDNILKLQTASPRKEPTRGRVSPNPKAKLITENPPTMRFIMQPLDLLESNIEGRLQKKTNVCVSSARPTVDDDDWTCDICNERFSKDKKVKNGKKWAQCSLFLTPYHERCQSEPVRSLVYMCEFCSSG</sequence>
<dbReference type="PANTHER" id="PTHR19303:SF74">
    <property type="entry name" value="POGO TRANSPOSABLE ELEMENT WITH KRAB DOMAIN"/>
    <property type="match status" value="1"/>
</dbReference>
<reference evidence="3 4" key="1">
    <citation type="submission" date="2023-02" db="EMBL/GenBank/DDBJ databases">
        <title>LHISI_Scaffold_Assembly.</title>
        <authorList>
            <person name="Stuart O.P."/>
            <person name="Cleave R."/>
            <person name="Magrath M.J.L."/>
            <person name="Mikheyev A.S."/>
        </authorList>
    </citation>
    <scope>NUCLEOTIDE SEQUENCE [LARGE SCALE GENOMIC DNA]</scope>
    <source>
        <strain evidence="3">Daus_M_001</strain>
        <tissue evidence="3">Leg muscle</tissue>
    </source>
</reference>
<evidence type="ECO:0000259" key="2">
    <source>
        <dbReference type="Pfam" id="PF03184"/>
    </source>
</evidence>
<dbReference type="PANTHER" id="PTHR19303">
    <property type="entry name" value="TRANSPOSON"/>
    <property type="match status" value="1"/>
</dbReference>
<protein>
    <recommendedName>
        <fullName evidence="2">DDE-1 domain-containing protein</fullName>
    </recommendedName>
</protein>
<organism evidence="3 4">
    <name type="scientific">Dryococelus australis</name>
    <dbReference type="NCBI Taxonomy" id="614101"/>
    <lineage>
        <taxon>Eukaryota</taxon>
        <taxon>Metazoa</taxon>
        <taxon>Ecdysozoa</taxon>
        <taxon>Arthropoda</taxon>
        <taxon>Hexapoda</taxon>
        <taxon>Insecta</taxon>
        <taxon>Pterygota</taxon>
        <taxon>Neoptera</taxon>
        <taxon>Polyneoptera</taxon>
        <taxon>Phasmatodea</taxon>
        <taxon>Verophasmatodea</taxon>
        <taxon>Anareolatae</taxon>
        <taxon>Phasmatidae</taxon>
        <taxon>Eurycanthinae</taxon>
        <taxon>Dryococelus</taxon>
    </lineage>
</organism>
<accession>A0ABQ9IFH0</accession>
<evidence type="ECO:0000256" key="1">
    <source>
        <dbReference type="SAM" id="MobiDB-lite"/>
    </source>
</evidence>
<evidence type="ECO:0000313" key="4">
    <source>
        <dbReference type="Proteomes" id="UP001159363"/>
    </source>
</evidence>
<feature type="domain" description="DDE-1" evidence="2">
    <location>
        <begin position="186"/>
        <end position="327"/>
    </location>
</feature>
<dbReference type="Proteomes" id="UP001159363">
    <property type="component" value="Chromosome 1"/>
</dbReference>
<dbReference type="Pfam" id="PF03184">
    <property type="entry name" value="DDE_1"/>
    <property type="match status" value="1"/>
</dbReference>
<feature type="compositionally biased region" description="Polar residues" evidence="1">
    <location>
        <begin position="371"/>
        <end position="381"/>
    </location>
</feature>
<proteinExistence type="predicted"/>
<comment type="caution">
    <text evidence="3">The sequence shown here is derived from an EMBL/GenBank/DDBJ whole genome shotgun (WGS) entry which is preliminary data.</text>
</comment>
<dbReference type="EMBL" id="JARBHB010000001">
    <property type="protein sequence ID" value="KAJ8895415.1"/>
    <property type="molecule type" value="Genomic_DNA"/>
</dbReference>
<feature type="region of interest" description="Disordered" evidence="1">
    <location>
        <begin position="358"/>
        <end position="418"/>
    </location>
</feature>
<name>A0ABQ9IFH0_9NEOP</name>
<keyword evidence="4" id="KW-1185">Reference proteome</keyword>
<gene>
    <name evidence="3" type="ORF">PR048_000747</name>
</gene>
<evidence type="ECO:0000313" key="3">
    <source>
        <dbReference type="EMBL" id="KAJ8895415.1"/>
    </source>
</evidence>
<dbReference type="InterPro" id="IPR004875">
    <property type="entry name" value="DDE_SF_endonuclease_dom"/>
</dbReference>
<dbReference type="InterPro" id="IPR050863">
    <property type="entry name" value="CenT-Element_Derived"/>
</dbReference>